<dbReference type="PANTHER" id="PTHR40050">
    <property type="entry name" value="INNER SPORE COAT PROTEIN H"/>
    <property type="match status" value="1"/>
</dbReference>
<sequence>MKNILLTLTFCVHFFVAFGQNVNPENGPLFPENEVNRVDITMDPADLAFLLAPGNEENREYKYCIFEFSNSQLTDSLHNVGIRLRGNTSRYAPKKSFKISFNKFIKGRQFHGEKKFNLRAEHNDPTHSREKSLLKFFIEEDIPSARSSHVALYINGNYHGVYLNTEQIDDLFLISRFGDDDGKLYKGNYGADLTNDPNLYLNDDIYEIEDGDEADRNELAAFLDSINILNGEAFSAYIERNFDVETYIKTLAIEHLSGHWDNYSYNKNNFLIYWDESKDLWTYLPYDLDNTYGIDWVGEDWGIRDLNDWIHPDQARPLAQKILDHPAYRNEYNEYLLSFIDKTFNNTHLDPYFNAQKALLRDYIDRDTYYTTNYGWTVTDYDKAFSAPLGGHVDYGISDFIETRVRYARQQIIITSIEDDLLNAHVTVYPNPTSDYLMVDMGEISYNRSIITLYNMNGQIVGKWGKKPMQDTRIPLDRIKNGNYILGIEYETIQGSWKSLMGKKVIIN</sequence>
<evidence type="ECO:0000256" key="1">
    <source>
        <dbReference type="SAM" id="SignalP"/>
    </source>
</evidence>
<organism evidence="3">
    <name type="scientific">Flammeovirga yaeyamensis</name>
    <dbReference type="NCBI Taxonomy" id="367791"/>
    <lineage>
        <taxon>Bacteria</taxon>
        <taxon>Pseudomonadati</taxon>
        <taxon>Bacteroidota</taxon>
        <taxon>Cytophagia</taxon>
        <taxon>Cytophagales</taxon>
        <taxon>Flammeovirgaceae</taxon>
        <taxon>Flammeovirga</taxon>
    </lineage>
</organism>
<evidence type="ECO:0000313" key="3">
    <source>
        <dbReference type="EMBL" id="ACY02060.1"/>
    </source>
</evidence>
<evidence type="ECO:0000259" key="2">
    <source>
        <dbReference type="Pfam" id="PF18962"/>
    </source>
</evidence>
<feature type="signal peptide" evidence="1">
    <location>
        <begin position="1"/>
        <end position="19"/>
    </location>
</feature>
<keyword evidence="1" id="KW-0732">Signal</keyword>
<feature type="chain" id="PRO_5003013548" evidence="1">
    <location>
        <begin position="20"/>
        <end position="508"/>
    </location>
</feature>
<dbReference type="InterPro" id="IPR026444">
    <property type="entry name" value="Secre_tail"/>
</dbReference>
<reference evidence="3" key="2">
    <citation type="journal article" date="2013" name="J. Biol. Chem.">
        <title>An Extra Peptide within the Catalytic Module of a ?-Agarase Affects the Agarose Degradation Pattern.</title>
        <authorList>
            <person name="Han W.J."/>
            <person name="Gu J.Y."/>
            <person name="Liu H.H."/>
            <person name="Li F.C."/>
            <person name="Wu Z.H."/>
            <person name="Li Y.Z."/>
        </authorList>
    </citation>
    <scope>NUCLEOTIDE SEQUENCE</scope>
    <source>
        <strain evidence="3">MY04</strain>
    </source>
</reference>
<reference evidence="3" key="1">
    <citation type="submission" date="2008-01" db="EMBL/GenBank/DDBJ databases">
        <authorList>
            <person name="Zhu B.L."/>
            <person name="Shi Y.L."/>
        </authorList>
    </citation>
    <scope>NUCLEOTIDE SEQUENCE</scope>
    <source>
        <strain evidence="3">MY04</strain>
    </source>
</reference>
<feature type="domain" description="Secretion system C-terminal sorting" evidence="2">
    <location>
        <begin position="428"/>
        <end position="494"/>
    </location>
</feature>
<dbReference type="EMBL" id="EU414985">
    <property type="protein sequence ID" value="ACY02060.1"/>
    <property type="molecule type" value="Genomic_DNA"/>
</dbReference>
<dbReference type="InterPro" id="IPR014867">
    <property type="entry name" value="Spore_coat_CotH_CotH2/3/7"/>
</dbReference>
<dbReference type="NCBIfam" id="TIGR04183">
    <property type="entry name" value="Por_Secre_tail"/>
    <property type="match status" value="1"/>
</dbReference>
<keyword evidence="3" id="KW-0946">Virion</keyword>
<name>D0PR17_9BACT</name>
<dbReference type="AlphaFoldDB" id="D0PR17"/>
<dbReference type="Pfam" id="PF08757">
    <property type="entry name" value="CotH"/>
    <property type="match status" value="1"/>
</dbReference>
<dbReference type="PANTHER" id="PTHR40050:SF1">
    <property type="entry name" value="INNER SPORE COAT PROTEIN H"/>
    <property type="match status" value="1"/>
</dbReference>
<dbReference type="Pfam" id="PF18962">
    <property type="entry name" value="Por_Secre_tail"/>
    <property type="match status" value="1"/>
</dbReference>
<accession>D0PR17</accession>
<protein>
    <submittedName>
        <fullName evidence="3">Spore coat protein H</fullName>
    </submittedName>
</protein>
<keyword evidence="3" id="KW-0167">Capsid protein</keyword>
<proteinExistence type="predicted"/>